<dbReference type="EMBL" id="CP086367">
    <property type="protein sequence ID" value="UNI25095.1"/>
    <property type="molecule type" value="Genomic_DNA"/>
</dbReference>
<protein>
    <recommendedName>
        <fullName evidence="3">Partial AB-hydrolase lipase domain-containing protein</fullName>
    </recommendedName>
</protein>
<dbReference type="OrthoDB" id="6130531at2759"/>
<keyword evidence="2" id="KW-0812">Transmembrane</keyword>
<evidence type="ECO:0000256" key="2">
    <source>
        <dbReference type="SAM" id="Phobius"/>
    </source>
</evidence>
<evidence type="ECO:0000313" key="5">
    <source>
        <dbReference type="Proteomes" id="UP000829364"/>
    </source>
</evidence>
<feature type="compositionally biased region" description="Low complexity" evidence="1">
    <location>
        <begin position="596"/>
        <end position="607"/>
    </location>
</feature>
<dbReference type="Proteomes" id="UP000829364">
    <property type="component" value="Chromosome 14"/>
</dbReference>
<keyword evidence="2" id="KW-0472">Membrane</keyword>
<name>A0A9Q8QSQ5_9HYPO</name>
<accession>A0A9Q8QSQ5</accession>
<feature type="transmembrane region" description="Helical" evidence="2">
    <location>
        <begin position="173"/>
        <end position="196"/>
    </location>
</feature>
<evidence type="ECO:0000313" key="4">
    <source>
        <dbReference type="EMBL" id="UNI25095.1"/>
    </source>
</evidence>
<feature type="region of interest" description="Disordered" evidence="1">
    <location>
        <begin position="571"/>
        <end position="622"/>
    </location>
</feature>
<dbReference type="Gene3D" id="3.40.50.1820">
    <property type="entry name" value="alpha/beta hydrolase"/>
    <property type="match status" value="1"/>
</dbReference>
<reference evidence="4" key="1">
    <citation type="submission" date="2021-11" db="EMBL/GenBank/DDBJ databases">
        <title>Purpureocillium_takamizusanense_genome.</title>
        <authorList>
            <person name="Nguyen N.-H."/>
        </authorList>
    </citation>
    <scope>NUCLEOTIDE SEQUENCE</scope>
    <source>
        <strain evidence="4">PT3</strain>
    </source>
</reference>
<feature type="compositionally biased region" description="Basic and acidic residues" evidence="1">
    <location>
        <begin position="223"/>
        <end position="244"/>
    </location>
</feature>
<dbReference type="PANTHER" id="PTHR11005">
    <property type="entry name" value="LYSOSOMAL ACID LIPASE-RELATED"/>
    <property type="match status" value="1"/>
</dbReference>
<dbReference type="GO" id="GO:0006629">
    <property type="term" value="P:lipid metabolic process"/>
    <property type="evidence" value="ECO:0007669"/>
    <property type="project" value="InterPro"/>
</dbReference>
<feature type="compositionally biased region" description="Polar residues" evidence="1">
    <location>
        <begin position="129"/>
        <end position="138"/>
    </location>
</feature>
<evidence type="ECO:0000259" key="3">
    <source>
        <dbReference type="Pfam" id="PF04083"/>
    </source>
</evidence>
<proteinExistence type="predicted"/>
<evidence type="ECO:0000256" key="1">
    <source>
        <dbReference type="SAM" id="MobiDB-lite"/>
    </source>
</evidence>
<dbReference type="SUPFAM" id="SSF53474">
    <property type="entry name" value="alpha/beta-Hydrolases"/>
    <property type="match status" value="1"/>
</dbReference>
<dbReference type="AlphaFoldDB" id="A0A9Q8QSQ5"/>
<feature type="region of interest" description="Disordered" evidence="1">
    <location>
        <begin position="89"/>
        <end position="151"/>
    </location>
</feature>
<gene>
    <name evidence="4" type="ORF">JDV02_010799</name>
</gene>
<dbReference type="InterPro" id="IPR006693">
    <property type="entry name" value="AB_hydrolase_lipase"/>
</dbReference>
<feature type="region of interest" description="Disordered" evidence="1">
    <location>
        <begin position="718"/>
        <end position="740"/>
    </location>
</feature>
<feature type="compositionally biased region" description="Basic and acidic residues" evidence="1">
    <location>
        <begin position="89"/>
        <end position="110"/>
    </location>
</feature>
<feature type="region of interest" description="Disordered" evidence="1">
    <location>
        <begin position="223"/>
        <end position="265"/>
    </location>
</feature>
<dbReference type="Pfam" id="PF04083">
    <property type="entry name" value="Abhydro_lipase"/>
    <property type="match status" value="1"/>
</dbReference>
<dbReference type="FunFam" id="3.40.50.1820:FF:000193">
    <property type="entry name" value="Ab-hydrolase associated lipase"/>
    <property type="match status" value="1"/>
</dbReference>
<keyword evidence="2" id="KW-1133">Transmembrane helix</keyword>
<feature type="compositionally biased region" description="Acidic residues" evidence="1">
    <location>
        <begin position="574"/>
        <end position="590"/>
    </location>
</feature>
<dbReference type="GeneID" id="72072742"/>
<sequence>MPVRRKMGATSRGDQLVSASSTQLAHNAVEFTHQAEKLSLRQPTAGAPSVAIKADFVTPQDPVIVESDGSRLPGVPLQEAHRLNVLREELEGPPKTVEIKQGEETKERISNTDANGDGEHKVVRVPNGQDDQSLQPSAGGTLKRSMPPSHTHPLFPPLPLYGPPSLLRKVQGLFFRVSSFFLSLAFLCVIVLGAVVTSVPHATNKVFYRLTLRKLDEKRPFYEEEERRAGLRKQKQDAWMRRPSVDGTQGDQEGTADEYPPSEGGKDPIVCDVGYYARRVGLDVEEFNVQTEDGFIIDLWHVFDPKEYTKMDARSRDHMGPTVFHGSTKKLTNPEKKRRFPVLLMHGLLQSSGAYCCNDDESLAFWLCKSGFDVWLGNNRCGFKPRHAVLEYSDPRMWCWNIRQMGVFDLPALASRVLCETGFEKLGLICHSQGTTETFVALAKEQRPDLGEKLTVFCALAPAAYAGPLIGKVYFKFMRLISPGMFRMVFGIHSFMPIMMQMHGLLPPRFFGWMGYKVFSYLFDWTDTRWDRGLRDRMFQFAPVYVSAESMRWWLGRECFAKHKCILATQETTREEEQEEDATDACEDGGQDDRAAPAAATTESPESQQTADSQPVGGNGDTAWYNEQVPPFALWVCGNDRLVDGRRLLRRFRNARREPHVRLVHSKVVDEYEHLDVLWAMDAPDRVFTEIRRVLWETCHARDVCRVPVGCEAVAAWRRRPESSSGTEGGPTATRSKEGA</sequence>
<organism evidence="4 5">
    <name type="scientific">Purpureocillium takamizusanense</name>
    <dbReference type="NCBI Taxonomy" id="2060973"/>
    <lineage>
        <taxon>Eukaryota</taxon>
        <taxon>Fungi</taxon>
        <taxon>Dikarya</taxon>
        <taxon>Ascomycota</taxon>
        <taxon>Pezizomycotina</taxon>
        <taxon>Sordariomycetes</taxon>
        <taxon>Hypocreomycetidae</taxon>
        <taxon>Hypocreales</taxon>
        <taxon>Ophiocordycipitaceae</taxon>
        <taxon>Purpureocillium</taxon>
    </lineage>
</organism>
<feature type="domain" description="Partial AB-hydrolase lipase" evidence="3">
    <location>
        <begin position="274"/>
        <end position="358"/>
    </location>
</feature>
<dbReference type="KEGG" id="ptkz:JDV02_010799"/>
<dbReference type="InterPro" id="IPR029058">
    <property type="entry name" value="AB_hydrolase_fold"/>
</dbReference>
<dbReference type="RefSeq" id="XP_047848576.1">
    <property type="nucleotide sequence ID" value="XM_047992562.1"/>
</dbReference>
<keyword evidence="5" id="KW-1185">Reference proteome</keyword>